<dbReference type="Proteomes" id="UP000466794">
    <property type="component" value="Unassembled WGS sequence"/>
</dbReference>
<keyword evidence="2 7" id="KW-0812">Transmembrane</keyword>
<dbReference type="GO" id="GO:0015499">
    <property type="term" value="F:formate transmembrane transporter activity"/>
    <property type="evidence" value="ECO:0007669"/>
    <property type="project" value="TreeGrafter"/>
</dbReference>
<evidence type="ECO:0000313" key="8">
    <source>
        <dbReference type="EMBL" id="MVU75971.1"/>
    </source>
</evidence>
<evidence type="ECO:0000256" key="2">
    <source>
        <dbReference type="ARBA" id="ARBA00022692"/>
    </source>
</evidence>
<keyword evidence="4 7" id="KW-0472">Membrane</keyword>
<dbReference type="InterPro" id="IPR024002">
    <property type="entry name" value="For/NO2_transpt_CS"/>
</dbReference>
<evidence type="ECO:0000256" key="7">
    <source>
        <dbReference type="SAM" id="Phobius"/>
    </source>
</evidence>
<dbReference type="PROSITE" id="PS01006">
    <property type="entry name" value="FORMATE_NITRITE_TP_2"/>
    <property type="match status" value="1"/>
</dbReference>
<sequence length="337" mass="35450">MSAWSTAARRWASRPRPIVPTATDSCAPSATSSDSRDIGQCRPGVAPSNVLRVNTVAENVASTVDQAEHKAEELRGRGRFLVSAMLAGAYIAVGEVLLLGAISPFVASHSPAAKLLEGAVFPIALTLVMFAGAQLFTSTVMIMLIGTLSGRTGVKDMLVAWVATLVGNFLGTLAFAAMVHGSGIMSSASARTMLTELLSGKDALGGGQLFWRAVLCNMLVCLAVWMFSRVRGSGAKIALLWMPVLVFVAVGFEHCVANMSLYTIGIFEGQATFAELGRNLLYTVPGNIVGGGLLVGAVYWYTSGARRTRTADQSERSRAHLGVQTSAPVAAARLVSR</sequence>
<evidence type="ECO:0000256" key="3">
    <source>
        <dbReference type="ARBA" id="ARBA00022989"/>
    </source>
</evidence>
<dbReference type="PANTHER" id="PTHR30520:SF8">
    <property type="entry name" value="NITRITE TRANSPORTER NIRC"/>
    <property type="match status" value="1"/>
</dbReference>
<evidence type="ECO:0000256" key="4">
    <source>
        <dbReference type="ARBA" id="ARBA00023136"/>
    </source>
</evidence>
<feature type="compositionally biased region" description="Polar residues" evidence="6">
    <location>
        <begin position="22"/>
        <end position="33"/>
    </location>
</feature>
<proteinExistence type="inferred from homology"/>
<accession>A0A7K1UNS4</accession>
<dbReference type="Pfam" id="PF01226">
    <property type="entry name" value="Form_Nir_trans"/>
    <property type="match status" value="1"/>
</dbReference>
<evidence type="ECO:0000256" key="1">
    <source>
        <dbReference type="ARBA" id="ARBA00004141"/>
    </source>
</evidence>
<feature type="transmembrane region" description="Helical" evidence="7">
    <location>
        <begin position="209"/>
        <end position="227"/>
    </location>
</feature>
<feature type="region of interest" description="Disordered" evidence="6">
    <location>
        <begin position="1"/>
        <end position="41"/>
    </location>
</feature>
<keyword evidence="3 7" id="KW-1133">Transmembrane helix</keyword>
<dbReference type="PANTHER" id="PTHR30520">
    <property type="entry name" value="FORMATE TRANSPORTER-RELATED"/>
    <property type="match status" value="1"/>
</dbReference>
<evidence type="ECO:0000256" key="5">
    <source>
        <dbReference type="ARBA" id="ARBA00049660"/>
    </source>
</evidence>
<reference evidence="8 9" key="1">
    <citation type="submission" date="2019-12" db="EMBL/GenBank/DDBJ databases">
        <title>Nocardia sp. nov. ET3-3 isolated from soil.</title>
        <authorList>
            <person name="Kanchanasin P."/>
            <person name="Tanasupawat S."/>
            <person name="Yuki M."/>
            <person name="Kudo T."/>
        </authorList>
    </citation>
    <scope>NUCLEOTIDE SEQUENCE [LARGE SCALE GENOMIC DNA]</scope>
    <source>
        <strain evidence="8 9">ET3-3</strain>
    </source>
</reference>
<dbReference type="Gene3D" id="1.20.1080.10">
    <property type="entry name" value="Glycerol uptake facilitator protein"/>
    <property type="match status" value="1"/>
</dbReference>
<feature type="compositionally biased region" description="Low complexity" evidence="6">
    <location>
        <begin position="1"/>
        <end position="16"/>
    </location>
</feature>
<dbReference type="InterPro" id="IPR000292">
    <property type="entry name" value="For/NO2_transpt"/>
</dbReference>
<comment type="subcellular location">
    <subcellularLocation>
        <location evidence="1">Membrane</location>
        <topology evidence="1">Multi-pass membrane protein</topology>
    </subcellularLocation>
</comment>
<evidence type="ECO:0000256" key="6">
    <source>
        <dbReference type="SAM" id="MobiDB-lite"/>
    </source>
</evidence>
<protein>
    <submittedName>
        <fullName evidence="8">Formate/nitrite transporter</fullName>
    </submittedName>
</protein>
<gene>
    <name evidence="8" type="ORF">GPX89_01785</name>
</gene>
<name>A0A7K1UNS4_9NOCA</name>
<evidence type="ECO:0000313" key="9">
    <source>
        <dbReference type="Proteomes" id="UP000466794"/>
    </source>
</evidence>
<feature type="transmembrane region" description="Helical" evidence="7">
    <location>
        <begin position="119"/>
        <end position="146"/>
    </location>
</feature>
<comment type="caution">
    <text evidence="8">The sequence shown here is derived from an EMBL/GenBank/DDBJ whole genome shotgun (WGS) entry which is preliminary data.</text>
</comment>
<feature type="transmembrane region" description="Helical" evidence="7">
    <location>
        <begin position="80"/>
        <end position="107"/>
    </location>
</feature>
<feature type="transmembrane region" description="Helical" evidence="7">
    <location>
        <begin position="280"/>
        <end position="301"/>
    </location>
</feature>
<keyword evidence="9" id="KW-1185">Reference proteome</keyword>
<organism evidence="8 9">
    <name type="scientific">Nocardia terrae</name>
    <dbReference type="NCBI Taxonomy" id="2675851"/>
    <lineage>
        <taxon>Bacteria</taxon>
        <taxon>Bacillati</taxon>
        <taxon>Actinomycetota</taxon>
        <taxon>Actinomycetes</taxon>
        <taxon>Mycobacteriales</taxon>
        <taxon>Nocardiaceae</taxon>
        <taxon>Nocardia</taxon>
    </lineage>
</organism>
<dbReference type="InterPro" id="IPR023271">
    <property type="entry name" value="Aquaporin-like"/>
</dbReference>
<dbReference type="EMBL" id="WRPP01000001">
    <property type="protein sequence ID" value="MVU75971.1"/>
    <property type="molecule type" value="Genomic_DNA"/>
</dbReference>
<comment type="similarity">
    <text evidence="5">Belongs to the FNT transporter (TC 1.A.16) family.</text>
</comment>
<dbReference type="AlphaFoldDB" id="A0A7K1UNS4"/>
<feature type="transmembrane region" description="Helical" evidence="7">
    <location>
        <begin position="158"/>
        <end position="179"/>
    </location>
</feature>
<dbReference type="GO" id="GO:0005886">
    <property type="term" value="C:plasma membrane"/>
    <property type="evidence" value="ECO:0007669"/>
    <property type="project" value="TreeGrafter"/>
</dbReference>
<feature type="transmembrane region" description="Helical" evidence="7">
    <location>
        <begin position="239"/>
        <end position="260"/>
    </location>
</feature>